<dbReference type="Proteomes" id="UP001320513">
    <property type="component" value="Unassembled WGS sequence"/>
</dbReference>
<dbReference type="Gene3D" id="3.40.390.10">
    <property type="entry name" value="Collagenase (Catalytic Domain)"/>
    <property type="match status" value="1"/>
</dbReference>
<dbReference type="Pfam" id="PF20178">
    <property type="entry name" value="ToxA_N"/>
    <property type="match status" value="1"/>
</dbReference>
<dbReference type="InterPro" id="IPR046673">
    <property type="entry name" value="ToxA_N"/>
</dbReference>
<reference evidence="2 3" key="1">
    <citation type="submission" date="2015-12" db="EMBL/GenBank/DDBJ databases">
        <title>Phylogenomics in the description of a new species in the Pseudomonas syringae group.</title>
        <authorList>
            <person name="Busquets A."/>
            <person name="Gomila M."/>
            <person name="Beiki F."/>
            <person name="Rahimian H."/>
            <person name="Mulet M."/>
            <person name="Sanchez D."/>
            <person name="Garcia-Valdes E."/>
            <person name="Lalucat J."/>
        </authorList>
    </citation>
    <scope>NUCLEOTIDE SEQUENCE [LARGE SCALE GENOMIC DNA]</scope>
    <source>
        <strain evidence="2 3">S25</strain>
    </source>
</reference>
<comment type="caution">
    <text evidence="2">The sequence shown here is derived from an EMBL/GenBank/DDBJ whole genome shotgun (WGS) entry which is preliminary data.</text>
</comment>
<evidence type="ECO:0000259" key="1">
    <source>
        <dbReference type="Pfam" id="PF20178"/>
    </source>
</evidence>
<evidence type="ECO:0000313" key="2">
    <source>
        <dbReference type="EMBL" id="MCI8212959.1"/>
    </source>
</evidence>
<dbReference type="InterPro" id="IPR024079">
    <property type="entry name" value="MetalloPept_cat_dom_sf"/>
</dbReference>
<name>A0ABS9ZQX1_9PSED</name>
<keyword evidence="3" id="KW-1185">Reference proteome</keyword>
<feature type="domain" description="Dermonecrotic toxin N-terminal" evidence="1">
    <location>
        <begin position="908"/>
        <end position="1148"/>
    </location>
</feature>
<sequence>MSSTDSPWFYSESLSSRFPLDIADALEAGRITDQQARWLELLVQPGDEQATPPRVDRLTRGDDGLIHAELAGALLISDVTNLTPEVYFYSPLDGVERFSTRQELVAGLTARFGLQSGDPAQFEYEQIEGEVSGHRMFSIIDQQAQQLERLSRLLQRLPSLRAAMGEALKKEVATRFPGSKLNVLTHIAQIKQAENGTQKGAILGTQTLVDVAIRGFCGTPLLSGIRQQWLDIEGNELTGEAASSWQRAVTSVSGSLAGVYENLLDDYWRTWVADGMTRRDVLGQAFIGCFRQYLLSARQDSTVTAEEYAVLKTLCQADGRLSGDVEMSRVSVAIRDQEPLKLAGVVLIGFTSVLLSDIFLYCAKRGLRRFNSVGAVAEHFAGIEGRTELFDYTSLDDEKLLRAHGGVHLRLDSVSNTSLIRLADSVIALQKRNLASILKSAFKSPAQASVSLEVALDIRHLIDPRLVIAGETKRWNEALAGSEQLWTSFSSPSRISALGIQIQDSSEAAPLLWATYLRDARMRVDSIFDAHPTVSECARRLLNRYFSVLHSGAVDAQRMWFRDDDDSVVSLSVLLLDRVTGHRGAKVPEDCKVYADPPDSAYAMHLSWLTPELLDHVMNRARQSFAKDYLDQVRAFYGSQLRVRGSTVISANASRLIQEGLIRLALSMHRTFSEVSKSALDMLEQVLDRPLFKLRERFDFEAVEVSIPYLIYDSSQPPLQLTNVFVLQQPLNGNGKPLLCSAVLGLMEFESISALQLELNARLAYPGSRDRWLSLLAESDQPRLQAFFSRSVIPSITINLARIDEDFIERLVEDELSRQCLGIESAYRAAVAWQADAVLLKRMLIPMASDDKSRTVIDTLSCRLEYTLLRRLMPDWLSKAPESDLSAFRRLLMRFWQLYTSRQRVVSLASLDQYTAAQVRDRLQKDFPTAQLDPEQILITLTHYSAAPVGVGQIPSSIPAATSTVSENLLDFAINRFSNFQNASLSVSASNATSLPDSLDAIYVRNMARTLDISAGYQQYLKGKFSDTSPDYLERLGQFIEQAPCALLLTAFQLKLQGTLTRAAYGFIENLINMPDGFARLPLNGRTIIFSPLQLVPAPGYLPDVVTGVYLLGPQGEEGGPWILHVVASADYTFKEYASQEAFLIELQTSTELQALVLERLDPSVRFVYERGGFLTPRLSWATGGFTDLGDSYPAPVQLKVEAVQENFLLSLFLAAQQVMLLMARKNSVSTAEADRADWHHLMLLGVEQSLTFLPGRLGGLVGLWQAKDLLHSSLDSAKDKQWGEAVAEFAAALLVLITTGQQLNEGAVQLQDSESDPDDVSEHEWYDPQMQQDIEVLLRKFEVHDVSLSQLEKDNTRHVFNSPVTLKQYAAVSGKVYEVSSGSGGWHVITGEKEGPQIILDAQQHWTFGTGVGRRRNGGALTRIKTDLIDYNVEDIFTVQASGVADIQRLYPLKSTQLVEAHRQARVYLRNALDNLTLRSPSRVLDPRIVQIFKDFFGVRALGNALVIRVKLAITDIYRLLLDPALSPHSSQRYVVGTNKIDSRDVTAFTYTDDPLQRVFLSERFFSTPFVRLKSAQSRLGGFNVGAHFRATALIHELSHIAGKTDDIAYLDSDRPYLDLLEDIGEYRMRLKREQIRLQSRLSHLTPRDDLFKVEEENGTSRDLKTADGGAKGKVLKLTGASTIDAARDIFLDDAQIRAEVILANADSVALLVTLLGRERF</sequence>
<dbReference type="EMBL" id="LOHG01000033">
    <property type="protein sequence ID" value="MCI8212959.1"/>
    <property type="molecule type" value="Genomic_DNA"/>
</dbReference>
<evidence type="ECO:0000313" key="3">
    <source>
        <dbReference type="Proteomes" id="UP001320513"/>
    </source>
</evidence>
<proteinExistence type="predicted"/>
<protein>
    <recommendedName>
        <fullName evidence="1">Dermonecrotic toxin N-terminal domain-containing protein</fullName>
    </recommendedName>
</protein>
<organism evidence="2 3">
    <name type="scientific">Pseudomonas maioricensis</name>
    <dbReference type="NCBI Taxonomy" id="1766623"/>
    <lineage>
        <taxon>Bacteria</taxon>
        <taxon>Pseudomonadati</taxon>
        <taxon>Pseudomonadota</taxon>
        <taxon>Gammaproteobacteria</taxon>
        <taxon>Pseudomonadales</taxon>
        <taxon>Pseudomonadaceae</taxon>
        <taxon>Pseudomonas</taxon>
    </lineage>
</organism>
<dbReference type="RefSeq" id="WP_243249124.1">
    <property type="nucleotide sequence ID" value="NZ_LOHG01000033.1"/>
</dbReference>
<accession>A0ABS9ZQX1</accession>
<gene>
    <name evidence="2" type="ORF">AUC61_25830</name>
</gene>